<dbReference type="PROSITE" id="PS50940">
    <property type="entry name" value="CHIT_BIND_II"/>
    <property type="match status" value="4"/>
</dbReference>
<organism evidence="8 9">
    <name type="scientific">Drosophila erecta</name>
    <name type="common">Fruit fly</name>
    <dbReference type="NCBI Taxonomy" id="7220"/>
    <lineage>
        <taxon>Eukaryota</taxon>
        <taxon>Metazoa</taxon>
        <taxon>Ecdysozoa</taxon>
        <taxon>Arthropoda</taxon>
        <taxon>Hexapoda</taxon>
        <taxon>Insecta</taxon>
        <taxon>Pterygota</taxon>
        <taxon>Neoptera</taxon>
        <taxon>Endopterygota</taxon>
        <taxon>Diptera</taxon>
        <taxon>Brachycera</taxon>
        <taxon>Muscomorpha</taxon>
        <taxon>Ephydroidea</taxon>
        <taxon>Drosophilidae</taxon>
        <taxon>Drosophila</taxon>
        <taxon>Sophophora</taxon>
    </lineage>
</organism>
<feature type="domain" description="Chitin-binding type-2" evidence="7">
    <location>
        <begin position="145"/>
        <end position="202"/>
    </location>
</feature>
<sequence length="342" mass="38952">MRVAQCGFHLGVILALLAEIRGFSMEDKCKLWAGTGYIGDPSDCQAWGFCQDNKLTERRSCTEGLLYSFRDSTCKRESNAICHSQISEICASLQPWNYVADPADCRRFVKCEDFDDPTWGDCGVGQVFSNKQQTCLEEVSGCPQDNICSHMKDGSLMADPNSCQSFYKCHNGFGIQLNCSVGRYFNRKSGNCQSWLPHYCSKEEENLPKPPSTAYHICSKYYPRDKDGVQLLPDLMTCHGYYSCTSQFDVGQWGSCPWGQHFEWWSQRCGAPRDNSCSYDRCGNWNQLMVATINTGCREFTICQDNRSMSSKKCPEDYPYFNEMLRVCTDEFPNHRVCYMAG</sequence>
<dbReference type="SUPFAM" id="SSF57625">
    <property type="entry name" value="Invertebrate chitin-binding proteins"/>
    <property type="match status" value="4"/>
</dbReference>
<evidence type="ECO:0000256" key="3">
    <source>
        <dbReference type="ARBA" id="ARBA00022737"/>
    </source>
</evidence>
<dbReference type="InterPro" id="IPR002557">
    <property type="entry name" value="Chitin-bd_dom"/>
</dbReference>
<feature type="domain" description="Chitin-binding type-2" evidence="7">
    <location>
        <begin position="87"/>
        <end position="144"/>
    </location>
</feature>
<reference evidence="8 9" key="2">
    <citation type="journal article" date="2008" name="Bioinformatics">
        <title>Assembly reconciliation.</title>
        <authorList>
            <person name="Zimin A.V."/>
            <person name="Smith D.R."/>
            <person name="Sutton G."/>
            <person name="Yorke J.A."/>
        </authorList>
    </citation>
    <scope>NUCLEOTIDE SEQUENCE [LARGE SCALE GENOMIC DNA]</scope>
    <source>
        <strain evidence="8 9">TSC#14021-0224.01</strain>
    </source>
</reference>
<dbReference type="OrthoDB" id="6020543at2759"/>
<keyword evidence="4" id="KW-1015">Disulfide bond</keyword>
<dbReference type="Gene3D" id="2.170.140.10">
    <property type="entry name" value="Chitin binding domain"/>
    <property type="match status" value="2"/>
</dbReference>
<keyword evidence="1" id="KW-0147">Chitin-binding</keyword>
<feature type="signal peptide" evidence="6">
    <location>
        <begin position="1"/>
        <end position="22"/>
    </location>
</feature>
<evidence type="ECO:0000313" key="9">
    <source>
        <dbReference type="Proteomes" id="UP000008711"/>
    </source>
</evidence>
<feature type="domain" description="Chitin-binding type-2" evidence="7">
    <location>
        <begin position="26"/>
        <end position="84"/>
    </location>
</feature>
<proteinExistence type="predicted"/>
<accession>B3NH28</accession>
<evidence type="ECO:0000256" key="5">
    <source>
        <dbReference type="ARBA" id="ARBA00023180"/>
    </source>
</evidence>
<keyword evidence="9" id="KW-1185">Reference proteome</keyword>
<dbReference type="SMART" id="SM00494">
    <property type="entry name" value="ChtBD2"/>
    <property type="match status" value="4"/>
</dbReference>
<dbReference type="PANTHER" id="PTHR23301">
    <property type="entry name" value="CHITIN BINDING PERITROPHIN-A"/>
    <property type="match status" value="1"/>
</dbReference>
<dbReference type="Proteomes" id="UP000008711">
    <property type="component" value="Unassembled WGS sequence"/>
</dbReference>
<dbReference type="GO" id="GO:0008061">
    <property type="term" value="F:chitin binding"/>
    <property type="evidence" value="ECO:0007669"/>
    <property type="project" value="UniProtKB-KW"/>
</dbReference>
<feature type="domain" description="Chitin-binding type-2" evidence="7">
    <location>
        <begin position="215"/>
        <end position="279"/>
    </location>
</feature>
<dbReference type="AlphaFoldDB" id="B3NH28"/>
<evidence type="ECO:0000256" key="1">
    <source>
        <dbReference type="ARBA" id="ARBA00022669"/>
    </source>
</evidence>
<evidence type="ECO:0000256" key="6">
    <source>
        <dbReference type="SAM" id="SignalP"/>
    </source>
</evidence>
<keyword evidence="2 6" id="KW-0732">Signal</keyword>
<dbReference type="KEGG" id="der:6544705"/>
<feature type="chain" id="PRO_5006455312" description="Chitin-binding type-2 domain-containing protein" evidence="6">
    <location>
        <begin position="23"/>
        <end position="342"/>
    </location>
</feature>
<protein>
    <recommendedName>
        <fullName evidence="7">Chitin-binding type-2 domain-containing protein</fullName>
    </recommendedName>
</protein>
<keyword evidence="5" id="KW-0325">Glycoprotein</keyword>
<name>B3NH28_DROER</name>
<dbReference type="HOGENOM" id="CLU_045312_1_0_1"/>
<dbReference type="EMBL" id="CH954178">
    <property type="protein sequence ID" value="EDV51485.2"/>
    <property type="molecule type" value="Genomic_DNA"/>
</dbReference>
<dbReference type="Pfam" id="PF01607">
    <property type="entry name" value="CBM_14"/>
    <property type="match status" value="3"/>
</dbReference>
<evidence type="ECO:0000313" key="8">
    <source>
        <dbReference type="EMBL" id="EDV51485.2"/>
    </source>
</evidence>
<evidence type="ECO:0000256" key="4">
    <source>
        <dbReference type="ARBA" id="ARBA00023157"/>
    </source>
</evidence>
<dbReference type="InterPro" id="IPR051940">
    <property type="entry name" value="Chitin_bind-dev_reg"/>
</dbReference>
<reference evidence="8 9" key="1">
    <citation type="journal article" date="2007" name="Nature">
        <title>Evolution of genes and genomes on the Drosophila phylogeny.</title>
        <authorList>
            <consortium name="Drosophila 12 Genomes Consortium"/>
            <person name="Clark A.G."/>
            <person name="Eisen M.B."/>
            <person name="Smith D.R."/>
            <person name="Bergman C.M."/>
            <person name="Oliver B."/>
            <person name="Markow T.A."/>
            <person name="Kaufman T.C."/>
            <person name="Kellis M."/>
            <person name="Gelbart W."/>
            <person name="Iyer V.N."/>
            <person name="Pollard D.A."/>
            <person name="Sackton T.B."/>
            <person name="Larracuente A.M."/>
            <person name="Singh N.D."/>
            <person name="Abad J.P."/>
            <person name="Abt D.N."/>
            <person name="Adryan B."/>
            <person name="Aguade M."/>
            <person name="Akashi H."/>
            <person name="Anderson W.W."/>
            <person name="Aquadro C.F."/>
            <person name="Ardell D.H."/>
            <person name="Arguello R."/>
            <person name="Artieri C.G."/>
            <person name="Barbash D.A."/>
            <person name="Barker D."/>
            <person name="Barsanti P."/>
            <person name="Batterham P."/>
            <person name="Batzoglou S."/>
            <person name="Begun D."/>
            <person name="Bhutkar A."/>
            <person name="Blanco E."/>
            <person name="Bosak S.A."/>
            <person name="Bradley R.K."/>
            <person name="Brand A.D."/>
            <person name="Brent M.R."/>
            <person name="Brooks A.N."/>
            <person name="Brown R.H."/>
            <person name="Butlin R.K."/>
            <person name="Caggese C."/>
            <person name="Calvi B.R."/>
            <person name="Bernardo de Carvalho A."/>
            <person name="Caspi A."/>
            <person name="Castrezana S."/>
            <person name="Celniker S.E."/>
            <person name="Chang J.L."/>
            <person name="Chapple C."/>
            <person name="Chatterji S."/>
            <person name="Chinwalla A."/>
            <person name="Civetta A."/>
            <person name="Clifton S.W."/>
            <person name="Comeron J.M."/>
            <person name="Costello J.C."/>
            <person name="Coyne J.A."/>
            <person name="Daub J."/>
            <person name="David R.G."/>
            <person name="Delcher A.L."/>
            <person name="Delehaunty K."/>
            <person name="Do C.B."/>
            <person name="Ebling H."/>
            <person name="Edwards K."/>
            <person name="Eickbush T."/>
            <person name="Evans J.D."/>
            <person name="Filipski A."/>
            <person name="Findeiss S."/>
            <person name="Freyhult E."/>
            <person name="Fulton L."/>
            <person name="Fulton R."/>
            <person name="Garcia A.C."/>
            <person name="Gardiner A."/>
            <person name="Garfield D.A."/>
            <person name="Garvin B.E."/>
            <person name="Gibson G."/>
            <person name="Gilbert D."/>
            <person name="Gnerre S."/>
            <person name="Godfrey J."/>
            <person name="Good R."/>
            <person name="Gotea V."/>
            <person name="Gravely B."/>
            <person name="Greenberg A.J."/>
            <person name="Griffiths-Jones S."/>
            <person name="Gross S."/>
            <person name="Guigo R."/>
            <person name="Gustafson E.A."/>
            <person name="Haerty W."/>
            <person name="Hahn M.W."/>
            <person name="Halligan D.L."/>
            <person name="Halpern A.L."/>
            <person name="Halter G.M."/>
            <person name="Han M.V."/>
            <person name="Heger A."/>
            <person name="Hillier L."/>
            <person name="Hinrichs A.S."/>
            <person name="Holmes I."/>
            <person name="Hoskins R.A."/>
            <person name="Hubisz M.J."/>
            <person name="Hultmark D."/>
            <person name="Huntley M.A."/>
            <person name="Jaffe D.B."/>
            <person name="Jagadeeshan S."/>
            <person name="Jeck W.R."/>
            <person name="Johnson J."/>
            <person name="Jones C.D."/>
            <person name="Jordan W.C."/>
            <person name="Karpen G.H."/>
            <person name="Kataoka E."/>
            <person name="Keightley P.D."/>
            <person name="Kheradpour P."/>
            <person name="Kirkness E.F."/>
            <person name="Koerich L.B."/>
            <person name="Kristiansen K."/>
            <person name="Kudrna D."/>
            <person name="Kulathinal R.J."/>
            <person name="Kumar S."/>
            <person name="Kwok R."/>
            <person name="Lander E."/>
            <person name="Langley C.H."/>
            <person name="Lapoint R."/>
            <person name="Lazzaro B.P."/>
            <person name="Lee S.J."/>
            <person name="Levesque L."/>
            <person name="Li R."/>
            <person name="Lin C.F."/>
            <person name="Lin M.F."/>
            <person name="Lindblad-Toh K."/>
            <person name="Llopart A."/>
            <person name="Long M."/>
            <person name="Low L."/>
            <person name="Lozovsky E."/>
            <person name="Lu J."/>
            <person name="Luo M."/>
            <person name="Machado C.A."/>
            <person name="Makalowski W."/>
            <person name="Marzo M."/>
            <person name="Matsuda M."/>
            <person name="Matzkin L."/>
            <person name="McAllister B."/>
            <person name="McBride C.S."/>
            <person name="McKernan B."/>
            <person name="McKernan K."/>
            <person name="Mendez-Lago M."/>
            <person name="Minx P."/>
            <person name="Mollenhauer M.U."/>
            <person name="Montooth K."/>
            <person name="Mount S.M."/>
            <person name="Mu X."/>
            <person name="Myers E."/>
            <person name="Negre B."/>
            <person name="Newfeld S."/>
            <person name="Nielsen R."/>
            <person name="Noor M.A."/>
            <person name="O'Grady P."/>
            <person name="Pachter L."/>
            <person name="Papaceit M."/>
            <person name="Parisi M.J."/>
            <person name="Parisi M."/>
            <person name="Parts L."/>
            <person name="Pedersen J.S."/>
            <person name="Pesole G."/>
            <person name="Phillippy A.M."/>
            <person name="Ponting C.P."/>
            <person name="Pop M."/>
            <person name="Porcelli D."/>
            <person name="Powell J.R."/>
            <person name="Prohaska S."/>
            <person name="Pruitt K."/>
            <person name="Puig M."/>
            <person name="Quesneville H."/>
            <person name="Ram K.R."/>
            <person name="Rand D."/>
            <person name="Rasmussen M.D."/>
            <person name="Reed L.K."/>
            <person name="Reenan R."/>
            <person name="Reily A."/>
            <person name="Remington K.A."/>
            <person name="Rieger T.T."/>
            <person name="Ritchie M.G."/>
            <person name="Robin C."/>
            <person name="Rogers Y.H."/>
            <person name="Rohde C."/>
            <person name="Rozas J."/>
            <person name="Rubenfield M.J."/>
            <person name="Ruiz A."/>
            <person name="Russo S."/>
            <person name="Salzberg S.L."/>
            <person name="Sanchez-Gracia A."/>
            <person name="Saranga D.J."/>
            <person name="Sato H."/>
            <person name="Schaeffer S.W."/>
            <person name="Schatz M.C."/>
            <person name="Schlenke T."/>
            <person name="Schwartz R."/>
            <person name="Segarra C."/>
            <person name="Singh R.S."/>
            <person name="Sirot L."/>
            <person name="Sirota M."/>
            <person name="Sisneros N.B."/>
            <person name="Smith C.D."/>
            <person name="Smith T.F."/>
            <person name="Spieth J."/>
            <person name="Stage D.E."/>
            <person name="Stark A."/>
            <person name="Stephan W."/>
            <person name="Strausberg R.L."/>
            <person name="Strempel S."/>
            <person name="Sturgill D."/>
            <person name="Sutton G."/>
            <person name="Sutton G.G."/>
            <person name="Tao W."/>
            <person name="Teichmann S."/>
            <person name="Tobari Y.N."/>
            <person name="Tomimura Y."/>
            <person name="Tsolas J.M."/>
            <person name="Valente V.L."/>
            <person name="Venter E."/>
            <person name="Venter J.C."/>
            <person name="Vicario S."/>
            <person name="Vieira F.G."/>
            <person name="Vilella A.J."/>
            <person name="Villasante A."/>
            <person name="Walenz B."/>
            <person name="Wang J."/>
            <person name="Wasserman M."/>
            <person name="Watts T."/>
            <person name="Wilson D."/>
            <person name="Wilson R.K."/>
            <person name="Wing R.A."/>
            <person name="Wolfner M.F."/>
            <person name="Wong A."/>
            <person name="Wong G.K."/>
            <person name="Wu C.I."/>
            <person name="Wu G."/>
            <person name="Yamamoto D."/>
            <person name="Yang H.P."/>
            <person name="Yang S.P."/>
            <person name="Yorke J.A."/>
            <person name="Yoshida K."/>
            <person name="Zdobnov E."/>
            <person name="Zhang P."/>
            <person name="Zhang Y."/>
            <person name="Zimin A.V."/>
            <person name="Baldwin J."/>
            <person name="Abdouelleil A."/>
            <person name="Abdulkadir J."/>
            <person name="Abebe A."/>
            <person name="Abera B."/>
            <person name="Abreu J."/>
            <person name="Acer S.C."/>
            <person name="Aftuck L."/>
            <person name="Alexander A."/>
            <person name="An P."/>
            <person name="Anderson E."/>
            <person name="Anderson S."/>
            <person name="Arachi H."/>
            <person name="Azer M."/>
            <person name="Bachantsang P."/>
            <person name="Barry A."/>
            <person name="Bayul T."/>
            <person name="Berlin A."/>
            <person name="Bessette D."/>
            <person name="Bloom T."/>
            <person name="Blye J."/>
            <person name="Boguslavskiy L."/>
            <person name="Bonnet C."/>
            <person name="Boukhgalter B."/>
            <person name="Bourzgui I."/>
            <person name="Brown A."/>
            <person name="Cahill P."/>
            <person name="Channer S."/>
            <person name="Cheshatsang Y."/>
            <person name="Chuda L."/>
            <person name="Citroen M."/>
            <person name="Collymore A."/>
            <person name="Cooke P."/>
            <person name="Costello M."/>
            <person name="D'Aco K."/>
            <person name="Daza R."/>
            <person name="De Haan G."/>
            <person name="DeGray S."/>
            <person name="DeMaso C."/>
            <person name="Dhargay N."/>
            <person name="Dooley K."/>
            <person name="Dooley E."/>
            <person name="Doricent M."/>
            <person name="Dorje P."/>
            <person name="Dorjee K."/>
            <person name="Dupes A."/>
            <person name="Elong R."/>
            <person name="Falk J."/>
            <person name="Farina A."/>
            <person name="Faro S."/>
            <person name="Ferguson D."/>
            <person name="Fisher S."/>
            <person name="Foley C.D."/>
            <person name="Franke A."/>
            <person name="Friedrich D."/>
            <person name="Gadbois L."/>
            <person name="Gearin G."/>
            <person name="Gearin C.R."/>
            <person name="Giannoukos G."/>
            <person name="Goode T."/>
            <person name="Graham J."/>
            <person name="Grandbois E."/>
            <person name="Grewal S."/>
            <person name="Gyaltsen K."/>
            <person name="Hafez N."/>
            <person name="Hagos B."/>
            <person name="Hall J."/>
            <person name="Henson C."/>
            <person name="Hollinger A."/>
            <person name="Honan T."/>
            <person name="Huard M.D."/>
            <person name="Hughes L."/>
            <person name="Hurhula B."/>
            <person name="Husby M.E."/>
            <person name="Kamat A."/>
            <person name="Kanga B."/>
            <person name="Kashin S."/>
            <person name="Khazanovich D."/>
            <person name="Kisner P."/>
            <person name="Lance K."/>
            <person name="Lara M."/>
            <person name="Lee W."/>
            <person name="Lennon N."/>
            <person name="Letendre F."/>
            <person name="LeVine R."/>
            <person name="Lipovsky A."/>
            <person name="Liu X."/>
            <person name="Liu J."/>
            <person name="Liu S."/>
            <person name="Lokyitsang T."/>
            <person name="Lokyitsang Y."/>
            <person name="Lubonja R."/>
            <person name="Lui A."/>
            <person name="MacDonald P."/>
            <person name="Magnisalis V."/>
            <person name="Maru K."/>
            <person name="Matthews C."/>
            <person name="McCusker W."/>
            <person name="McDonough S."/>
            <person name="Mehta T."/>
            <person name="Meldrim J."/>
            <person name="Meneus L."/>
            <person name="Mihai O."/>
            <person name="Mihalev A."/>
            <person name="Mihova T."/>
            <person name="Mittelman R."/>
            <person name="Mlenga V."/>
            <person name="Montmayeur A."/>
            <person name="Mulrain L."/>
            <person name="Navidi A."/>
            <person name="Naylor J."/>
            <person name="Negash T."/>
            <person name="Nguyen T."/>
            <person name="Nguyen N."/>
            <person name="Nicol R."/>
            <person name="Norbu C."/>
            <person name="Norbu N."/>
            <person name="Novod N."/>
            <person name="O'Neill B."/>
            <person name="Osman S."/>
            <person name="Markiewicz E."/>
            <person name="Oyono O.L."/>
            <person name="Patti C."/>
            <person name="Phunkhang P."/>
            <person name="Pierre F."/>
            <person name="Priest M."/>
            <person name="Raghuraman S."/>
            <person name="Rege F."/>
            <person name="Reyes R."/>
            <person name="Rise C."/>
            <person name="Rogov P."/>
            <person name="Ross K."/>
            <person name="Ryan E."/>
            <person name="Settipalli S."/>
            <person name="Shea T."/>
            <person name="Sherpa N."/>
            <person name="Shi L."/>
            <person name="Shih D."/>
            <person name="Sparrow T."/>
            <person name="Spaulding J."/>
            <person name="Stalker J."/>
            <person name="Stange-Thomann N."/>
            <person name="Stavropoulos S."/>
            <person name="Stone C."/>
            <person name="Strader C."/>
            <person name="Tesfaye S."/>
            <person name="Thomson T."/>
            <person name="Thoulutsang Y."/>
            <person name="Thoulutsang D."/>
            <person name="Topham K."/>
            <person name="Topping I."/>
            <person name="Tsamla T."/>
            <person name="Vassiliev H."/>
            <person name="Vo A."/>
            <person name="Wangchuk T."/>
            <person name="Wangdi T."/>
            <person name="Weiand M."/>
            <person name="Wilkinson J."/>
            <person name="Wilson A."/>
            <person name="Yadav S."/>
            <person name="Young G."/>
            <person name="Yu Q."/>
            <person name="Zembek L."/>
            <person name="Zhong D."/>
            <person name="Zimmer A."/>
            <person name="Zwirko Z."/>
            <person name="Jaffe D.B."/>
            <person name="Alvarez P."/>
            <person name="Brockman W."/>
            <person name="Butler J."/>
            <person name="Chin C."/>
            <person name="Gnerre S."/>
            <person name="Grabherr M."/>
            <person name="Kleber M."/>
            <person name="Mauceli E."/>
            <person name="MacCallum I."/>
        </authorList>
    </citation>
    <scope>NUCLEOTIDE SEQUENCE [LARGE SCALE GENOMIC DNA]</scope>
    <source>
        <strain evidence="8 9">TSC#14021-0224.01</strain>
    </source>
</reference>
<dbReference type="PANTHER" id="PTHR23301:SF106">
    <property type="entry name" value="CHITIN-BINDING TYPE-2 DOMAIN-CONTAINING PROTEIN-RELATED"/>
    <property type="match status" value="1"/>
</dbReference>
<dbReference type="GO" id="GO:0005576">
    <property type="term" value="C:extracellular region"/>
    <property type="evidence" value="ECO:0007669"/>
    <property type="project" value="InterPro"/>
</dbReference>
<keyword evidence="3" id="KW-0677">Repeat</keyword>
<dbReference type="eggNOG" id="ENOG502SZI5">
    <property type="taxonomic scope" value="Eukaryota"/>
</dbReference>
<dbReference type="InterPro" id="IPR036508">
    <property type="entry name" value="Chitin-bd_dom_sf"/>
</dbReference>
<evidence type="ECO:0000259" key="7">
    <source>
        <dbReference type="PROSITE" id="PS50940"/>
    </source>
</evidence>
<gene>
    <name evidence="8" type="primary">Dere\GG13872</name>
    <name evidence="8" type="synonym">dere_GLEANR_14098</name>
    <name evidence="8" type="synonym">GG13872</name>
    <name evidence="8" type="ORF">Dere_GG13872</name>
</gene>
<evidence type="ECO:0000256" key="2">
    <source>
        <dbReference type="ARBA" id="ARBA00022729"/>
    </source>
</evidence>